<dbReference type="GeneID" id="36319420"/>
<dbReference type="OrthoDB" id="2195102at2759"/>
<gene>
    <name evidence="2" type="ORF">AAJ76_200045172</name>
</gene>
<evidence type="ECO:0000313" key="2">
    <source>
        <dbReference type="EMBL" id="KKO76524.1"/>
    </source>
</evidence>
<keyword evidence="3" id="KW-1185">Reference proteome</keyword>
<name>A0A0F9ZGY6_9MICR</name>
<organism evidence="2 3">
    <name type="scientific">Vairimorpha ceranae</name>
    <dbReference type="NCBI Taxonomy" id="40302"/>
    <lineage>
        <taxon>Eukaryota</taxon>
        <taxon>Fungi</taxon>
        <taxon>Fungi incertae sedis</taxon>
        <taxon>Microsporidia</taxon>
        <taxon>Nosematidae</taxon>
        <taxon>Vairimorpha</taxon>
    </lineage>
</organism>
<proteinExistence type="predicted"/>
<feature type="coiled-coil region" evidence="1">
    <location>
        <begin position="229"/>
        <end position="342"/>
    </location>
</feature>
<dbReference type="VEuPathDB" id="MicrosporidiaDB:NCER_101221"/>
<sequence length="505" mass="59778">MDDKKKKQRRVSFASEAPEQNVYEKEVTINSFTTDDVTADFTCEQTKIGKSFYEIAKEEDKENDSLMSNNTAVFGELVDTQYIRTIVPEQKKVQVNINELLMEHGIRFLDDIVISSTRRETLSKSKKEVDPRNIVYYKHFLSHRIKFFEDFSDDLKTELIKLSDELKKVEMNFDIKNTLLEKEDKSKLRSLKTDCRNRSTVSWYELRAKKELDFNDFIIKVKSELISEFNEKENALLQIRSQKQELEEELKSVEEKLQNINLQDINNITTQSLDKLRRDILSHEQVLEEYSTEHEKLRIDVNNKLISDKNNETKYLKIKNEIDELEKQFKAVNVNENDLNDAKFEYEKITAIFGLEILEYKQNYCVFKFLNFKLSLDRNFSTNIGDVYKLLNIQYSGIKSIIHEYGVIITKQKTEIQLLDTMRFLFTLYELYKEVLLLSINNSIDVFIEKDELYILIVVNNIHKLERYKIKSKVKPTLEILIETRGESYLYNLYEDKGCILGHIE</sequence>
<reference evidence="2 3" key="1">
    <citation type="journal article" date="2015" name="Environ. Microbiol.">
        <title>Genome analyses suggest the presence of polyploidy and recent human-driven expansions in eight global populations of the honeybee pathogen Nosema ceranae.</title>
        <authorList>
            <person name="Pelin A."/>
            <person name="Selman M."/>
            <person name="Aris-Brosou S."/>
            <person name="Farinelli L."/>
            <person name="Corradi N."/>
        </authorList>
    </citation>
    <scope>NUCLEOTIDE SEQUENCE [LARGE SCALE GENOMIC DNA]</scope>
    <source>
        <strain evidence="2 3">PA08 1199</strain>
    </source>
</reference>
<comment type="caution">
    <text evidence="2">The sequence shown here is derived from an EMBL/GenBank/DDBJ whole genome shotgun (WGS) entry which is preliminary data.</text>
</comment>
<dbReference type="VEuPathDB" id="MicrosporidiaDB:AAJ76_200045172"/>
<evidence type="ECO:0000313" key="3">
    <source>
        <dbReference type="Proteomes" id="UP000034350"/>
    </source>
</evidence>
<dbReference type="VEuPathDB" id="MicrosporidiaDB:G9O61_00g006090"/>
<dbReference type="Proteomes" id="UP000034350">
    <property type="component" value="Unassembled WGS sequence"/>
</dbReference>
<protein>
    <recommendedName>
        <fullName evidence="4">Spc7 kinetochore protein domain-containing protein</fullName>
    </recommendedName>
</protein>
<evidence type="ECO:0008006" key="4">
    <source>
        <dbReference type="Google" id="ProtNLM"/>
    </source>
</evidence>
<dbReference type="AlphaFoldDB" id="A0A0F9ZGY6"/>
<dbReference type="EMBL" id="JPQZ01000002">
    <property type="protein sequence ID" value="KKO76524.1"/>
    <property type="molecule type" value="Genomic_DNA"/>
</dbReference>
<accession>A0A0F9ZGY6</accession>
<dbReference type="RefSeq" id="XP_024332266.1">
    <property type="nucleotide sequence ID" value="XM_024474497.1"/>
</dbReference>
<evidence type="ECO:0000256" key="1">
    <source>
        <dbReference type="SAM" id="Coils"/>
    </source>
</evidence>
<keyword evidence="1" id="KW-0175">Coiled coil</keyword>